<comment type="caution">
    <text evidence="2">The sequence shown here is derived from an EMBL/GenBank/DDBJ whole genome shotgun (WGS) entry which is preliminary data.</text>
</comment>
<feature type="region of interest" description="Disordered" evidence="1">
    <location>
        <begin position="261"/>
        <end position="376"/>
    </location>
</feature>
<protein>
    <submittedName>
        <fullName evidence="2">Uncharacterized protein</fullName>
    </submittedName>
</protein>
<feature type="compositionally biased region" description="Basic residues" evidence="1">
    <location>
        <begin position="1"/>
        <end position="10"/>
    </location>
</feature>
<feature type="compositionally biased region" description="Acidic residues" evidence="1">
    <location>
        <begin position="64"/>
        <end position="101"/>
    </location>
</feature>
<sequence>MPSLLGKRKARPSEKENSADDESAADMAAAQALLRKHFEARFKPLPDVAVPATTNASKRRAVADTEDGDDEELDEDDDTDSDGWEGISEDDDDDDDSDDDGTPTVEVVDHTVKQTETSTMSKKELKAYLVRSSPPPLPPPKLTTTTVLPPPSHLATDDPLPVTTATNKPKDEDSAAFLANDLALQRLISESHILSAAGGNASHYLSSTAADAAANRTFAEGRTRKVTTDLRVQALGARHSVLTQQKMPMGMRKGISLAAVTKEEKRRREAKENGIILEREAADKKGRPQQKKRSSERPVDLPGVGRMRGAELRISERDVRAIEASGPRMSGGGRGGGEGGEEVDGEADGAGVVVVGREEEENKPEDDSSFHAGIYK</sequence>
<feature type="compositionally biased region" description="Basic and acidic residues" evidence="1">
    <location>
        <begin position="308"/>
        <end position="321"/>
    </location>
</feature>
<feature type="compositionally biased region" description="Basic and acidic residues" evidence="1">
    <location>
        <begin position="261"/>
        <end position="286"/>
    </location>
</feature>
<proteinExistence type="predicted"/>
<evidence type="ECO:0000256" key="1">
    <source>
        <dbReference type="SAM" id="MobiDB-lite"/>
    </source>
</evidence>
<dbReference type="Proteomes" id="UP001174934">
    <property type="component" value="Unassembled WGS sequence"/>
</dbReference>
<dbReference type="EMBL" id="JAULSR010000002">
    <property type="protein sequence ID" value="KAK0630776.1"/>
    <property type="molecule type" value="Genomic_DNA"/>
</dbReference>
<dbReference type="GO" id="GO:0000462">
    <property type="term" value="P:maturation of SSU-rRNA from tricistronic rRNA transcript (SSU-rRNA, 5.8S rRNA, LSU-rRNA)"/>
    <property type="evidence" value="ECO:0007669"/>
    <property type="project" value="TreeGrafter"/>
</dbReference>
<evidence type="ECO:0000313" key="2">
    <source>
        <dbReference type="EMBL" id="KAK0630776.1"/>
    </source>
</evidence>
<dbReference type="PANTHER" id="PTHR28096:SF1">
    <property type="entry name" value="PROTEIN FAF1"/>
    <property type="match status" value="1"/>
</dbReference>
<dbReference type="PANTHER" id="PTHR28096">
    <property type="entry name" value="PROTEIN FAF1"/>
    <property type="match status" value="1"/>
</dbReference>
<feature type="region of interest" description="Disordered" evidence="1">
    <location>
        <begin position="1"/>
        <end position="28"/>
    </location>
</feature>
<organism evidence="2 3">
    <name type="scientific">Bombardia bombarda</name>
    <dbReference type="NCBI Taxonomy" id="252184"/>
    <lineage>
        <taxon>Eukaryota</taxon>
        <taxon>Fungi</taxon>
        <taxon>Dikarya</taxon>
        <taxon>Ascomycota</taxon>
        <taxon>Pezizomycotina</taxon>
        <taxon>Sordariomycetes</taxon>
        <taxon>Sordariomycetidae</taxon>
        <taxon>Sordariales</taxon>
        <taxon>Lasiosphaeriaceae</taxon>
        <taxon>Bombardia</taxon>
    </lineage>
</organism>
<gene>
    <name evidence="2" type="ORF">B0T17DRAFT_616387</name>
</gene>
<accession>A0AA39XBS9</accession>
<keyword evidence="3" id="KW-1185">Reference proteome</keyword>
<name>A0AA39XBS9_9PEZI</name>
<feature type="compositionally biased region" description="Gly residues" evidence="1">
    <location>
        <begin position="329"/>
        <end position="338"/>
    </location>
</feature>
<feature type="region of interest" description="Disordered" evidence="1">
    <location>
        <begin position="42"/>
        <end position="160"/>
    </location>
</feature>
<dbReference type="InterPro" id="IPR053030">
    <property type="entry name" value="Ribosomal_biogenesis_FAF1-like"/>
</dbReference>
<evidence type="ECO:0000313" key="3">
    <source>
        <dbReference type="Proteomes" id="UP001174934"/>
    </source>
</evidence>
<reference evidence="2" key="1">
    <citation type="submission" date="2023-06" db="EMBL/GenBank/DDBJ databases">
        <title>Genome-scale phylogeny and comparative genomics of the fungal order Sordariales.</title>
        <authorList>
            <consortium name="Lawrence Berkeley National Laboratory"/>
            <person name="Hensen N."/>
            <person name="Bonometti L."/>
            <person name="Westerberg I."/>
            <person name="Brannstrom I.O."/>
            <person name="Guillou S."/>
            <person name="Cros-Aarteil S."/>
            <person name="Calhoun S."/>
            <person name="Haridas S."/>
            <person name="Kuo A."/>
            <person name="Mondo S."/>
            <person name="Pangilinan J."/>
            <person name="Riley R."/>
            <person name="LaButti K."/>
            <person name="Andreopoulos B."/>
            <person name="Lipzen A."/>
            <person name="Chen C."/>
            <person name="Yanf M."/>
            <person name="Daum C."/>
            <person name="Ng V."/>
            <person name="Clum A."/>
            <person name="Steindorff A."/>
            <person name="Ohm R."/>
            <person name="Martin F."/>
            <person name="Silar P."/>
            <person name="Natvig D."/>
            <person name="Lalanne C."/>
            <person name="Gautier V."/>
            <person name="Ament-velasquez S.L."/>
            <person name="Kruys A."/>
            <person name="Hutchinson M.I."/>
            <person name="Powell A.J."/>
            <person name="Barry K."/>
            <person name="Miller A.N."/>
            <person name="Grigoriev I.V."/>
            <person name="Debuchy R."/>
            <person name="Gladieux P."/>
            <person name="Thoren M.H."/>
            <person name="Johannesson H."/>
        </authorList>
    </citation>
    <scope>NUCLEOTIDE SEQUENCE</scope>
    <source>
        <strain evidence="2">SMH3391-2</strain>
    </source>
</reference>
<dbReference type="AlphaFoldDB" id="A0AA39XBS9"/>
<dbReference type="GO" id="GO:0005730">
    <property type="term" value="C:nucleolus"/>
    <property type="evidence" value="ECO:0007669"/>
    <property type="project" value="TreeGrafter"/>
</dbReference>